<dbReference type="Proteomes" id="UP000027000">
    <property type="component" value="Segment"/>
</dbReference>
<organism evidence="1 2">
    <name type="scientific">Anabaena phage A-4L</name>
    <dbReference type="NCBI Taxonomy" id="1357732"/>
    <lineage>
        <taxon>Viruses</taxon>
        <taxon>Duplodnaviria</taxon>
        <taxon>Heunggongvirae</taxon>
        <taxon>Uroviricota</taxon>
        <taxon>Caudoviricetes</taxon>
        <taxon>Saffermanviridae</taxon>
        <taxon>Kozyakovvirus</taxon>
        <taxon>Kozyakovvirus A4L</taxon>
    </lineage>
</organism>
<evidence type="ECO:0000313" key="1">
    <source>
        <dbReference type="EMBL" id="AGR48542.1"/>
    </source>
</evidence>
<reference evidence="1 2" key="1">
    <citation type="journal article" date="2015" name="Virus Res.">
        <title>Unraveling the genome structure of cyanobacterial podovirus A-4L with long direct terminal repeats.</title>
        <authorList>
            <person name="Ou T."/>
            <person name="Liao X.Y."/>
            <person name="Gao X.C."/>
            <person name="Xu X.D."/>
            <person name="Zhang Q.Y."/>
        </authorList>
    </citation>
    <scope>NUCLEOTIDE SEQUENCE [LARGE SCALE GENOMIC DNA]</scope>
</reference>
<gene>
    <name evidence="1" type="ORF">A4L_15</name>
</gene>
<dbReference type="KEGG" id="vg:19686306"/>
<accession>A0A059PYA3</accession>
<dbReference type="EMBL" id="KF356198">
    <property type="protein sequence ID" value="AGR48542.1"/>
    <property type="molecule type" value="Genomic_DNA"/>
</dbReference>
<protein>
    <submittedName>
        <fullName evidence="1">Uncharacterized protein</fullName>
    </submittedName>
</protein>
<keyword evidence="2" id="KW-1185">Reference proteome</keyword>
<dbReference type="GeneID" id="19686306"/>
<sequence>MSNSIKPWYVIIHPHEKHDDIKSQICYWFLKIFSREKHPEYNHCTLLAHGDDWTDYCHFNTVTNGTWMKEYKNIGHCLRDYDTNGTIAIEFTPDIETVEMFDTRINSLPGLTNYGFLMYALGMYTTYPVCSQWVQYVLGMVATEYMGLPMFHRDHTETPYGLAKLCYDVFDDAKAYVYTDGHVTTFDEFAIW</sequence>
<dbReference type="RefSeq" id="YP_009042785.1">
    <property type="nucleotide sequence ID" value="NC_024358.1"/>
</dbReference>
<evidence type="ECO:0000313" key="2">
    <source>
        <dbReference type="Proteomes" id="UP000027000"/>
    </source>
</evidence>
<name>A0A059PYA3_9CAUD</name>
<proteinExistence type="predicted"/>